<keyword evidence="3" id="KW-1185">Reference proteome</keyword>
<evidence type="ECO:0000256" key="1">
    <source>
        <dbReference type="SAM" id="Phobius"/>
    </source>
</evidence>
<evidence type="ECO:0000313" key="3">
    <source>
        <dbReference type="Proteomes" id="UP000237000"/>
    </source>
</evidence>
<proteinExistence type="predicted"/>
<reference evidence="3" key="1">
    <citation type="submission" date="2016-06" db="EMBL/GenBank/DDBJ databases">
        <title>Parallel loss of symbiosis genes in relatives of nitrogen-fixing non-legume Parasponia.</title>
        <authorList>
            <person name="Van Velzen R."/>
            <person name="Holmer R."/>
            <person name="Bu F."/>
            <person name="Rutten L."/>
            <person name="Van Zeijl A."/>
            <person name="Liu W."/>
            <person name="Santuari L."/>
            <person name="Cao Q."/>
            <person name="Sharma T."/>
            <person name="Shen D."/>
            <person name="Roswanjaya Y."/>
            <person name="Wardhani T."/>
            <person name="Kalhor M.S."/>
            <person name="Jansen J."/>
            <person name="Van den Hoogen J."/>
            <person name="Gungor B."/>
            <person name="Hartog M."/>
            <person name="Hontelez J."/>
            <person name="Verver J."/>
            <person name="Yang W.-C."/>
            <person name="Schijlen E."/>
            <person name="Repin R."/>
            <person name="Schilthuizen M."/>
            <person name="Schranz E."/>
            <person name="Heidstra R."/>
            <person name="Miyata K."/>
            <person name="Fedorova E."/>
            <person name="Kohlen W."/>
            <person name="Bisseling T."/>
            <person name="Smit S."/>
            <person name="Geurts R."/>
        </authorList>
    </citation>
    <scope>NUCLEOTIDE SEQUENCE [LARGE SCALE GENOMIC DNA]</scope>
    <source>
        <strain evidence="3">cv. RG33-2</strain>
    </source>
</reference>
<organism evidence="2 3">
    <name type="scientific">Trema orientale</name>
    <name type="common">Charcoal tree</name>
    <name type="synonym">Celtis orientalis</name>
    <dbReference type="NCBI Taxonomy" id="63057"/>
    <lineage>
        <taxon>Eukaryota</taxon>
        <taxon>Viridiplantae</taxon>
        <taxon>Streptophyta</taxon>
        <taxon>Embryophyta</taxon>
        <taxon>Tracheophyta</taxon>
        <taxon>Spermatophyta</taxon>
        <taxon>Magnoliopsida</taxon>
        <taxon>eudicotyledons</taxon>
        <taxon>Gunneridae</taxon>
        <taxon>Pentapetalae</taxon>
        <taxon>rosids</taxon>
        <taxon>fabids</taxon>
        <taxon>Rosales</taxon>
        <taxon>Cannabaceae</taxon>
        <taxon>Trema</taxon>
    </lineage>
</organism>
<dbReference type="AlphaFoldDB" id="A0A2P5EEQ4"/>
<keyword evidence="1" id="KW-0812">Transmembrane</keyword>
<protein>
    <submittedName>
        <fullName evidence="2">Vesicle transport protein, SFT2-like</fullName>
    </submittedName>
</protein>
<dbReference type="Proteomes" id="UP000237000">
    <property type="component" value="Unassembled WGS sequence"/>
</dbReference>
<feature type="transmembrane region" description="Helical" evidence="1">
    <location>
        <begin position="52"/>
        <end position="73"/>
    </location>
</feature>
<sequence length="111" mass="11990">MEKMNSAVERMKMLVGMDVDEEASSSSALDASSFSFVDDFNRNCTLSTKQRFYGFAICLAAGLTCTLLAYITLNAEILDLNSPPAVCLGHKEDLGDGREAQFTLGLPTLPS</sequence>
<gene>
    <name evidence="2" type="ORF">TorRG33x02_202980</name>
</gene>
<dbReference type="OrthoDB" id="1746286at2759"/>
<dbReference type="STRING" id="63057.A0A2P5EEQ4"/>
<accession>A0A2P5EEQ4</accession>
<dbReference type="InParanoid" id="A0A2P5EEQ4"/>
<keyword evidence="1" id="KW-1133">Transmembrane helix</keyword>
<dbReference type="EMBL" id="JXTC01000170">
    <property type="protein sequence ID" value="PON84004.1"/>
    <property type="molecule type" value="Genomic_DNA"/>
</dbReference>
<evidence type="ECO:0000313" key="2">
    <source>
        <dbReference type="EMBL" id="PON84004.1"/>
    </source>
</evidence>
<comment type="caution">
    <text evidence="2">The sequence shown here is derived from an EMBL/GenBank/DDBJ whole genome shotgun (WGS) entry which is preliminary data.</text>
</comment>
<name>A0A2P5EEQ4_TREOI</name>
<keyword evidence="1" id="KW-0472">Membrane</keyword>